<protein>
    <recommendedName>
        <fullName evidence="3">DUF4258 domain-containing protein</fullName>
    </recommendedName>
</protein>
<dbReference type="AlphaFoldDB" id="F0SRH3"/>
<dbReference type="EMBL" id="CP002546">
    <property type="protein sequence ID" value="ADY58034.1"/>
    <property type="molecule type" value="Genomic_DNA"/>
</dbReference>
<dbReference type="RefSeq" id="WP_013626778.1">
    <property type="nucleotide sequence ID" value="NC_015174.1"/>
</dbReference>
<gene>
    <name evidence="1" type="ordered locus">Plabr_0407</name>
</gene>
<organism evidence="1 2">
    <name type="scientific">Rubinisphaera brasiliensis (strain ATCC 49424 / DSM 5305 / JCM 21570 / IAM 15109 / NBRC 103401 / IFAM 1448)</name>
    <name type="common">Planctomyces brasiliensis</name>
    <dbReference type="NCBI Taxonomy" id="756272"/>
    <lineage>
        <taxon>Bacteria</taxon>
        <taxon>Pseudomonadati</taxon>
        <taxon>Planctomycetota</taxon>
        <taxon>Planctomycetia</taxon>
        <taxon>Planctomycetales</taxon>
        <taxon>Planctomycetaceae</taxon>
        <taxon>Rubinisphaera</taxon>
    </lineage>
</organism>
<accession>F0SRH3</accession>
<evidence type="ECO:0000313" key="1">
    <source>
        <dbReference type="EMBL" id="ADY58034.1"/>
    </source>
</evidence>
<proteinExistence type="predicted"/>
<sequence length="80" mass="9095">MPWYDCIWSPEVLDKIASRGVTVDEVEFVVENPEMEGLSHSSKRPLVEGYAHTGKYLVVICEMIDDVTVMPVTAYTPEKY</sequence>
<name>F0SRH3_RUBBR</name>
<keyword evidence="2" id="KW-1185">Reference proteome</keyword>
<dbReference type="eggNOG" id="COG2929">
    <property type="taxonomic scope" value="Bacteria"/>
</dbReference>
<dbReference type="Proteomes" id="UP000006860">
    <property type="component" value="Chromosome"/>
</dbReference>
<dbReference type="HOGENOM" id="CLU_2571732_0_0_0"/>
<dbReference type="STRING" id="756272.Plabr_0407"/>
<dbReference type="KEGG" id="pbs:Plabr_0407"/>
<reference evidence="2" key="1">
    <citation type="submission" date="2011-02" db="EMBL/GenBank/DDBJ databases">
        <title>The complete genome of Planctomyces brasiliensis DSM 5305.</title>
        <authorList>
            <person name="Lucas S."/>
            <person name="Copeland A."/>
            <person name="Lapidus A."/>
            <person name="Bruce D."/>
            <person name="Goodwin L."/>
            <person name="Pitluck S."/>
            <person name="Kyrpides N."/>
            <person name="Mavromatis K."/>
            <person name="Pagani I."/>
            <person name="Ivanova N."/>
            <person name="Ovchinnikova G."/>
            <person name="Lu M."/>
            <person name="Detter J.C."/>
            <person name="Han C."/>
            <person name="Land M."/>
            <person name="Hauser L."/>
            <person name="Markowitz V."/>
            <person name="Cheng J.-F."/>
            <person name="Hugenholtz P."/>
            <person name="Woyke T."/>
            <person name="Wu D."/>
            <person name="Tindall B."/>
            <person name="Pomrenke H.G."/>
            <person name="Brambilla E."/>
            <person name="Klenk H.-P."/>
            <person name="Eisen J.A."/>
        </authorList>
    </citation>
    <scope>NUCLEOTIDE SEQUENCE [LARGE SCALE GENOMIC DNA]</scope>
    <source>
        <strain evidence="2">ATCC 49424 / DSM 5305 / JCM 21570 / NBRC 103401 / IFAM 1448</strain>
    </source>
</reference>
<dbReference type="OrthoDB" id="215621at2"/>
<evidence type="ECO:0000313" key="2">
    <source>
        <dbReference type="Proteomes" id="UP000006860"/>
    </source>
</evidence>
<evidence type="ECO:0008006" key="3">
    <source>
        <dbReference type="Google" id="ProtNLM"/>
    </source>
</evidence>